<dbReference type="InterPro" id="IPR037232">
    <property type="entry name" value="NADH_quin_OxRdtase_su_C/D-like"/>
</dbReference>
<dbReference type="PANTHER" id="PTHR43485:SF1">
    <property type="entry name" value="FORMATE HYDROGENLYASE SUBUNIT 5-RELATED"/>
    <property type="match status" value="1"/>
</dbReference>
<dbReference type="InterPro" id="IPR001135">
    <property type="entry name" value="NADH_Q_OxRdtase_suD"/>
</dbReference>
<evidence type="ECO:0000256" key="1">
    <source>
        <dbReference type="ARBA" id="ARBA00023002"/>
    </source>
</evidence>
<keyword evidence="3" id="KW-0460">Magnesium</keyword>
<accession>A0A3S0IGU9</accession>
<dbReference type="InterPro" id="IPR029014">
    <property type="entry name" value="NiFe-Hase_large"/>
</dbReference>
<sequence>MTDQTDTTRLFDRLNTLGPRAAAHRPWPRHVTDRTGWRTLIDDLDKDGGLALIGLWADADAGGVNVHAALRDETAGTGAVAVVTLPCPDGRFPSLSAVRPSAIRLERAIQDLFGVTAEGLTDPRPWLDHGRWGLRHPLADSPSPTDDSAAPPPYPVLPCEGEGLHQIPVGPVHAGIIEPGHFRFTANGETVVRLEERLGYVHKGVEALMRGQPVARAARIIARLSGDSTVAHSIAFAQAVEAALGLTIPPRAVWLRALMAELERLANHLGDIGAIANDAAFAFLLAHLSPLREAVARSADACFGHRLMMDCVVPGGVAPDIAATGPQRLLELVADLRRRFAPLVAVYDGKASLQDRTLTTGIIHRGLANRFAAGGFVGRASGRGGDARKSPGYAPYTDLEFEVPVLTEGDVNARVWIRIREVEQSLSLIEQIIRRMPGVPRGPDGITPPPLLRLPSVGEEREGMALVESFRGEILTWVRIAADGTVARCHPRDPSWLQWPLLEAAIEGNIVADFPLCNKSVNGSYSGHDL</sequence>
<gene>
    <name evidence="6" type="ORF">EJ903_06185</name>
</gene>
<dbReference type="GO" id="GO:0051287">
    <property type="term" value="F:NAD binding"/>
    <property type="evidence" value="ECO:0007669"/>
    <property type="project" value="InterPro"/>
</dbReference>
<keyword evidence="2" id="KW-0520">NAD</keyword>
<dbReference type="GO" id="GO:0016651">
    <property type="term" value="F:oxidoreductase activity, acting on NAD(P)H"/>
    <property type="evidence" value="ECO:0007669"/>
    <property type="project" value="InterPro"/>
</dbReference>
<evidence type="ECO:0000256" key="2">
    <source>
        <dbReference type="ARBA" id="ARBA00023027"/>
    </source>
</evidence>
<dbReference type="InterPro" id="IPR001501">
    <property type="entry name" value="Ni-dep_hyd_lsu"/>
</dbReference>
<dbReference type="GO" id="GO:0016151">
    <property type="term" value="F:nickel cation binding"/>
    <property type="evidence" value="ECO:0007669"/>
    <property type="project" value="InterPro"/>
</dbReference>
<evidence type="ECO:0000313" key="6">
    <source>
        <dbReference type="EMBL" id="RTR22414.1"/>
    </source>
</evidence>
<dbReference type="PANTHER" id="PTHR43485">
    <property type="entry name" value="HYDROGENASE-4 COMPONENT G"/>
    <property type="match status" value="1"/>
</dbReference>
<dbReference type="InterPro" id="IPR001268">
    <property type="entry name" value="NADH_UbQ_OxRdtase_30kDa_su"/>
</dbReference>
<dbReference type="GO" id="GO:0048038">
    <property type="term" value="F:quinone binding"/>
    <property type="evidence" value="ECO:0007669"/>
    <property type="project" value="InterPro"/>
</dbReference>
<keyword evidence="7" id="KW-1185">Reference proteome</keyword>
<feature type="domain" description="NADH-quinone oxidoreductase subunit D" evidence="5">
    <location>
        <begin position="291"/>
        <end position="438"/>
    </location>
</feature>
<dbReference type="SUPFAM" id="SSF143243">
    <property type="entry name" value="Nqo5-like"/>
    <property type="match status" value="1"/>
</dbReference>
<dbReference type="OrthoDB" id="9801496at2"/>
<dbReference type="Proteomes" id="UP000277007">
    <property type="component" value="Unassembled WGS sequence"/>
</dbReference>
<dbReference type="Pfam" id="PF00346">
    <property type="entry name" value="Complex1_49kDa"/>
    <property type="match status" value="1"/>
</dbReference>
<evidence type="ECO:0000259" key="5">
    <source>
        <dbReference type="Pfam" id="PF00346"/>
    </source>
</evidence>
<dbReference type="Pfam" id="PF00329">
    <property type="entry name" value="Complex1_30kDa"/>
    <property type="match status" value="1"/>
</dbReference>
<proteinExistence type="predicted"/>
<comment type="caution">
    <text evidence="6">The sequence shown here is derived from an EMBL/GenBank/DDBJ whole genome shotgun (WGS) entry which is preliminary data.</text>
</comment>
<keyword evidence="3" id="KW-0479">Metal-binding</keyword>
<evidence type="ECO:0000259" key="4">
    <source>
        <dbReference type="Pfam" id="PF00329"/>
    </source>
</evidence>
<feature type="binding site" evidence="3">
    <location>
        <position position="206"/>
    </location>
    <ligand>
        <name>Mg(2+)</name>
        <dbReference type="ChEBI" id="CHEBI:18420"/>
    </ligand>
</feature>
<keyword evidence="1" id="KW-0560">Oxidoreductase</keyword>
<dbReference type="Gene3D" id="1.10.645.10">
    <property type="entry name" value="Cytochrome-c3 Hydrogenase, chain B"/>
    <property type="match status" value="1"/>
</dbReference>
<organism evidence="6 7">
    <name type="scientific">Azospirillum griseum</name>
    <dbReference type="NCBI Taxonomy" id="2496639"/>
    <lineage>
        <taxon>Bacteria</taxon>
        <taxon>Pseudomonadati</taxon>
        <taxon>Pseudomonadota</taxon>
        <taxon>Alphaproteobacteria</taxon>
        <taxon>Rhodospirillales</taxon>
        <taxon>Azospirillaceae</taxon>
        <taxon>Azospirillum</taxon>
    </lineage>
</organism>
<protein>
    <submittedName>
        <fullName evidence="6">Hydrogenase expression protein HypE</fullName>
    </submittedName>
</protein>
<reference evidence="6 7" key="1">
    <citation type="submission" date="2018-12" db="EMBL/GenBank/DDBJ databases">
        <authorList>
            <person name="Yang Y."/>
        </authorList>
    </citation>
    <scope>NUCLEOTIDE SEQUENCE [LARGE SCALE GENOMIC DNA]</scope>
    <source>
        <strain evidence="6 7">L-25-5w-1</strain>
    </source>
</reference>
<dbReference type="AlphaFoldDB" id="A0A3S0IGU9"/>
<dbReference type="SUPFAM" id="SSF56762">
    <property type="entry name" value="HydB/Nqo4-like"/>
    <property type="match status" value="1"/>
</dbReference>
<feature type="domain" description="NADH:ubiquinone oxidoreductase 30kDa subunit" evidence="4">
    <location>
        <begin position="84"/>
        <end position="138"/>
    </location>
</feature>
<dbReference type="GO" id="GO:0008137">
    <property type="term" value="F:NADH dehydrogenase (ubiquinone) activity"/>
    <property type="evidence" value="ECO:0007669"/>
    <property type="project" value="InterPro"/>
</dbReference>
<dbReference type="Pfam" id="PF00374">
    <property type="entry name" value="NiFeSe_Hases"/>
    <property type="match status" value="1"/>
</dbReference>
<evidence type="ECO:0000313" key="7">
    <source>
        <dbReference type="Proteomes" id="UP000277007"/>
    </source>
</evidence>
<evidence type="ECO:0000256" key="3">
    <source>
        <dbReference type="PIRSR" id="PIRSR601501-1"/>
    </source>
</evidence>
<dbReference type="RefSeq" id="WP_126613184.1">
    <property type="nucleotide sequence ID" value="NZ_JBHUCY010000053.1"/>
</dbReference>
<dbReference type="InterPro" id="IPR052197">
    <property type="entry name" value="ComplexI_49kDa-like"/>
</dbReference>
<name>A0A3S0IGU9_9PROT</name>
<dbReference type="EMBL" id="RXMA01000004">
    <property type="protein sequence ID" value="RTR22414.1"/>
    <property type="molecule type" value="Genomic_DNA"/>
</dbReference>